<evidence type="ECO:0000256" key="5">
    <source>
        <dbReference type="ARBA" id="ARBA00022840"/>
    </source>
</evidence>
<dbReference type="Pfam" id="PF00579">
    <property type="entry name" value="tRNA-synt_1b"/>
    <property type="match status" value="1"/>
</dbReference>
<evidence type="ECO:0000256" key="11">
    <source>
        <dbReference type="PROSITE-ProRule" id="PRU00182"/>
    </source>
</evidence>
<keyword evidence="3 10" id="KW-0436">Ligase</keyword>
<dbReference type="InterPro" id="IPR014729">
    <property type="entry name" value="Rossmann-like_a/b/a_fold"/>
</dbReference>
<dbReference type="PANTHER" id="PTHR11766:SF1">
    <property type="entry name" value="TYROSINE--TRNA LIGASE"/>
    <property type="match status" value="1"/>
</dbReference>
<dbReference type="RefSeq" id="WP_185675552.1">
    <property type="nucleotide sequence ID" value="NZ_JACHVB010000025.1"/>
</dbReference>
<dbReference type="InterPro" id="IPR002305">
    <property type="entry name" value="aa-tRNA-synth_Ic"/>
</dbReference>
<dbReference type="Pfam" id="PF01479">
    <property type="entry name" value="S4"/>
    <property type="match status" value="1"/>
</dbReference>
<evidence type="ECO:0000256" key="10">
    <source>
        <dbReference type="HAMAP-Rule" id="MF_02007"/>
    </source>
</evidence>
<dbReference type="Gene3D" id="1.10.240.10">
    <property type="entry name" value="Tyrosyl-Transfer RNA Synthetase"/>
    <property type="match status" value="1"/>
</dbReference>
<dbReference type="InterPro" id="IPR036986">
    <property type="entry name" value="S4_RNA-bd_sf"/>
</dbReference>
<feature type="short sequence motif" description="'KMSKS' region" evidence="10">
    <location>
        <begin position="222"/>
        <end position="226"/>
    </location>
</feature>
<sequence length="393" mass="45005">MSRLDILKTNAESIIGDEDMMERIRAGKKLKIKLGVDPTRPDLTFGHMVVFNKMKQFQAMGHECILLIGDYTATIGDPSGRSETRPVLTDEEVQQNSETYLDQAFQILDENKTTVRYNSEWFRKMDFSDALSLTRQMTVARMLERDDFAKRYASRTPISIVEFLYPLIQGYDSVMLQADVELGGSDQLFNMLVGRALQKNAGQPEQTVITMPLLVGLDGVKKMSKSLGNYITFNDSAKDMFGKIMSINDETMWDYYRLLLEVDGEALKRHKLEHPMEAKKHLAVSLTAMFHSLDAANHERQQFEQVFSRNKLPDDMPVFSWREIAGEENQLALTEVLSRTKLFPSKKEVRRLIEQGAVKLNEEKADDPFQPIEKPEQEHILQAGKRIFVKIVA</sequence>
<comment type="subunit">
    <text evidence="1 10">Homodimer.</text>
</comment>
<dbReference type="HAMAP" id="MF_02007">
    <property type="entry name" value="Tyr_tRNA_synth_type2"/>
    <property type="match status" value="1"/>
</dbReference>
<reference evidence="13 14" key="1">
    <citation type="submission" date="2020-07" db="EMBL/GenBank/DDBJ databases">
        <authorList>
            <person name="Feng X."/>
        </authorList>
    </citation>
    <scope>NUCLEOTIDE SEQUENCE [LARGE SCALE GENOMIC DNA]</scope>
    <source>
        <strain evidence="13 14">JCM31066</strain>
    </source>
</reference>
<evidence type="ECO:0000259" key="12">
    <source>
        <dbReference type="SMART" id="SM00363"/>
    </source>
</evidence>
<feature type="domain" description="RNA-binding S4" evidence="12">
    <location>
        <begin position="331"/>
        <end position="392"/>
    </location>
</feature>
<evidence type="ECO:0000256" key="1">
    <source>
        <dbReference type="ARBA" id="ARBA00011738"/>
    </source>
</evidence>
<evidence type="ECO:0000313" key="14">
    <source>
        <dbReference type="Proteomes" id="UP000546464"/>
    </source>
</evidence>
<evidence type="ECO:0000256" key="7">
    <source>
        <dbReference type="ARBA" id="ARBA00022917"/>
    </source>
</evidence>
<evidence type="ECO:0000256" key="6">
    <source>
        <dbReference type="ARBA" id="ARBA00022884"/>
    </source>
</evidence>
<evidence type="ECO:0000256" key="8">
    <source>
        <dbReference type="ARBA" id="ARBA00023146"/>
    </source>
</evidence>
<evidence type="ECO:0000256" key="3">
    <source>
        <dbReference type="ARBA" id="ARBA00022598"/>
    </source>
</evidence>
<name>A0A842HH55_9BACT</name>
<accession>A0A842HH55</accession>
<comment type="similarity">
    <text evidence="10">Belongs to the class-I aminoacyl-tRNA synthetase family. TyrS type 2 subfamily.</text>
</comment>
<dbReference type="CDD" id="cd00165">
    <property type="entry name" value="S4"/>
    <property type="match status" value="1"/>
</dbReference>
<comment type="catalytic activity">
    <reaction evidence="9 10">
        <text>tRNA(Tyr) + L-tyrosine + ATP = L-tyrosyl-tRNA(Tyr) + AMP + diphosphate + H(+)</text>
        <dbReference type="Rhea" id="RHEA:10220"/>
        <dbReference type="Rhea" id="RHEA-COMP:9706"/>
        <dbReference type="Rhea" id="RHEA-COMP:9707"/>
        <dbReference type="ChEBI" id="CHEBI:15378"/>
        <dbReference type="ChEBI" id="CHEBI:30616"/>
        <dbReference type="ChEBI" id="CHEBI:33019"/>
        <dbReference type="ChEBI" id="CHEBI:58315"/>
        <dbReference type="ChEBI" id="CHEBI:78442"/>
        <dbReference type="ChEBI" id="CHEBI:78536"/>
        <dbReference type="ChEBI" id="CHEBI:456215"/>
        <dbReference type="EC" id="6.1.1.1"/>
    </reaction>
</comment>
<comment type="subcellular location">
    <subcellularLocation>
        <location evidence="10">Cytoplasm</location>
    </subcellularLocation>
</comment>
<dbReference type="Gene3D" id="3.10.290.10">
    <property type="entry name" value="RNA-binding S4 domain"/>
    <property type="match status" value="1"/>
</dbReference>
<dbReference type="Gene3D" id="3.40.50.620">
    <property type="entry name" value="HUPs"/>
    <property type="match status" value="1"/>
</dbReference>
<comment type="caution">
    <text evidence="13">The sequence shown here is derived from an EMBL/GenBank/DDBJ whole genome shotgun (WGS) entry which is preliminary data.</text>
</comment>
<dbReference type="SMART" id="SM00363">
    <property type="entry name" value="S4"/>
    <property type="match status" value="1"/>
</dbReference>
<dbReference type="GO" id="GO:0006437">
    <property type="term" value="P:tyrosyl-tRNA aminoacylation"/>
    <property type="evidence" value="ECO:0007669"/>
    <property type="project" value="UniProtKB-UniRule"/>
</dbReference>
<dbReference type="InterPro" id="IPR024108">
    <property type="entry name" value="Tyr-tRNA-ligase_bac_2"/>
</dbReference>
<dbReference type="AlphaFoldDB" id="A0A842HH55"/>
<dbReference type="GO" id="GO:0004831">
    <property type="term" value="F:tyrosine-tRNA ligase activity"/>
    <property type="evidence" value="ECO:0007669"/>
    <property type="project" value="UniProtKB-UniRule"/>
</dbReference>
<dbReference type="GO" id="GO:0003723">
    <property type="term" value="F:RNA binding"/>
    <property type="evidence" value="ECO:0007669"/>
    <property type="project" value="UniProtKB-KW"/>
</dbReference>
<organism evidence="13 14">
    <name type="scientific">Ruficoccus amylovorans</name>
    <dbReference type="NCBI Taxonomy" id="1804625"/>
    <lineage>
        <taxon>Bacteria</taxon>
        <taxon>Pseudomonadati</taxon>
        <taxon>Verrucomicrobiota</taxon>
        <taxon>Opitutia</taxon>
        <taxon>Puniceicoccales</taxon>
        <taxon>Cerasicoccaceae</taxon>
        <taxon>Ruficoccus</taxon>
    </lineage>
</organism>
<dbReference type="SUPFAM" id="SSF55174">
    <property type="entry name" value="Alpha-L RNA-binding motif"/>
    <property type="match status" value="1"/>
</dbReference>
<dbReference type="SUPFAM" id="SSF52374">
    <property type="entry name" value="Nucleotidylyl transferase"/>
    <property type="match status" value="1"/>
</dbReference>
<dbReference type="GO" id="GO:0005829">
    <property type="term" value="C:cytosol"/>
    <property type="evidence" value="ECO:0007669"/>
    <property type="project" value="TreeGrafter"/>
</dbReference>
<comment type="caution">
    <text evidence="10">Lacks conserved residue(s) required for the propagation of feature annotation.</text>
</comment>
<evidence type="ECO:0000313" key="13">
    <source>
        <dbReference type="EMBL" id="MBC2594571.1"/>
    </source>
</evidence>
<dbReference type="Proteomes" id="UP000546464">
    <property type="component" value="Unassembled WGS sequence"/>
</dbReference>
<dbReference type="InterPro" id="IPR002307">
    <property type="entry name" value="Tyr-tRNA-ligase"/>
</dbReference>
<dbReference type="InterPro" id="IPR024088">
    <property type="entry name" value="Tyr-tRNA-ligase_bac-type"/>
</dbReference>
<evidence type="ECO:0000256" key="9">
    <source>
        <dbReference type="ARBA" id="ARBA00048248"/>
    </source>
</evidence>
<comment type="function">
    <text evidence="10">Catalyzes the attachment of tyrosine to tRNA(Tyr) in a two-step reaction: tyrosine is first activated by ATP to form Tyr-AMP and then transferred to the acceptor end of tRNA(Tyr).</text>
</comment>
<evidence type="ECO:0000256" key="2">
    <source>
        <dbReference type="ARBA" id="ARBA00022490"/>
    </source>
</evidence>
<keyword evidence="14" id="KW-1185">Reference proteome</keyword>
<dbReference type="PANTHER" id="PTHR11766">
    <property type="entry name" value="TYROSYL-TRNA SYNTHETASE"/>
    <property type="match status" value="1"/>
</dbReference>
<keyword evidence="2 10" id="KW-0963">Cytoplasm</keyword>
<dbReference type="EC" id="6.1.1.1" evidence="10"/>
<dbReference type="GO" id="GO:0005524">
    <property type="term" value="F:ATP binding"/>
    <property type="evidence" value="ECO:0007669"/>
    <property type="project" value="UniProtKB-UniRule"/>
</dbReference>
<evidence type="ECO:0000256" key="4">
    <source>
        <dbReference type="ARBA" id="ARBA00022741"/>
    </source>
</evidence>
<keyword evidence="5 10" id="KW-0067">ATP-binding</keyword>
<keyword evidence="4 10" id="KW-0547">Nucleotide-binding</keyword>
<dbReference type="PROSITE" id="PS50889">
    <property type="entry name" value="S4"/>
    <property type="match status" value="1"/>
</dbReference>
<gene>
    <name evidence="10" type="primary">tyrS</name>
    <name evidence="13" type="ORF">H5P28_09900</name>
</gene>
<dbReference type="InterPro" id="IPR002942">
    <property type="entry name" value="S4_RNA-bd"/>
</dbReference>
<dbReference type="NCBIfam" id="TIGR00234">
    <property type="entry name" value="tyrS"/>
    <property type="match status" value="1"/>
</dbReference>
<dbReference type="PRINTS" id="PR01040">
    <property type="entry name" value="TRNASYNTHTYR"/>
</dbReference>
<keyword evidence="6 11" id="KW-0694">RNA-binding</keyword>
<dbReference type="FunFam" id="3.40.50.620:FF:000061">
    <property type="entry name" value="Tyrosine--tRNA ligase"/>
    <property type="match status" value="1"/>
</dbReference>
<keyword evidence="7 10" id="KW-0648">Protein biosynthesis</keyword>
<keyword evidence="8 10" id="KW-0030">Aminoacyl-tRNA synthetase</keyword>
<proteinExistence type="inferred from homology"/>
<feature type="binding site" evidence="10">
    <location>
        <position position="225"/>
    </location>
    <ligand>
        <name>ATP</name>
        <dbReference type="ChEBI" id="CHEBI:30616"/>
    </ligand>
</feature>
<protein>
    <recommendedName>
        <fullName evidence="10">Tyrosine--tRNA ligase</fullName>
        <ecNumber evidence="10">6.1.1.1</ecNumber>
    </recommendedName>
    <alternativeName>
        <fullName evidence="10">Tyrosyl-tRNA synthetase</fullName>
        <shortName evidence="10">TyrRS</shortName>
    </alternativeName>
</protein>
<dbReference type="EMBL" id="JACHVB010000025">
    <property type="protein sequence ID" value="MBC2594571.1"/>
    <property type="molecule type" value="Genomic_DNA"/>
</dbReference>
<dbReference type="CDD" id="cd00805">
    <property type="entry name" value="TyrRS_core"/>
    <property type="match status" value="1"/>
</dbReference>